<gene>
    <name evidence="4" type="ORF">AB675_11368</name>
</gene>
<dbReference type="InterPro" id="IPR049362">
    <property type="entry name" value="TTI1_rpt"/>
</dbReference>
<dbReference type="EMBL" id="LFJN01000013">
    <property type="protein sequence ID" value="KPI39851.1"/>
    <property type="molecule type" value="Genomic_DNA"/>
</dbReference>
<reference evidence="4 5" key="1">
    <citation type="submission" date="2015-06" db="EMBL/GenBank/DDBJ databases">
        <title>Draft genome of the ant-associated black yeast Phialophora attae CBS 131958.</title>
        <authorList>
            <person name="Moreno L.F."/>
            <person name="Stielow B.J."/>
            <person name="de Hoog S."/>
            <person name="Vicente V.A."/>
            <person name="Weiss V.A."/>
            <person name="de Vries M."/>
            <person name="Cruz L.M."/>
            <person name="Souza E.M."/>
        </authorList>
    </citation>
    <scope>NUCLEOTIDE SEQUENCE [LARGE SCALE GENOMIC DNA]</scope>
    <source>
        <strain evidence="4 5">CBS 131958</strain>
    </source>
</reference>
<dbReference type="Pfam" id="PF21547">
    <property type="entry name" value="TTI1"/>
    <property type="match status" value="1"/>
</dbReference>
<evidence type="ECO:0000259" key="3">
    <source>
        <dbReference type="Pfam" id="PF24181"/>
    </source>
</evidence>
<dbReference type="Pfam" id="PF24173">
    <property type="entry name" value="TPR_TTI1_N"/>
    <property type="match status" value="1"/>
</dbReference>
<dbReference type="SUPFAM" id="SSF48371">
    <property type="entry name" value="ARM repeat"/>
    <property type="match status" value="2"/>
</dbReference>
<proteinExistence type="predicted"/>
<dbReference type="PANTHER" id="PTHR18460">
    <property type="entry name" value="TEL2 INTERACTING PROTEIN 1 TTI1 FAMILY MEMBER"/>
    <property type="match status" value="1"/>
</dbReference>
<comment type="caution">
    <text evidence="4">The sequence shown here is derived from an EMBL/GenBank/DDBJ whole genome shotgun (WGS) entry which is preliminary data.</text>
</comment>
<keyword evidence="5" id="KW-1185">Reference proteome</keyword>
<evidence type="ECO:0000256" key="1">
    <source>
        <dbReference type="SAM" id="MobiDB-lite"/>
    </source>
</evidence>
<dbReference type="Pfam" id="PF24181">
    <property type="entry name" value="TPR_TTI1_C"/>
    <property type="match status" value="1"/>
</dbReference>
<dbReference type="PANTHER" id="PTHR18460:SF3">
    <property type="entry name" value="TELO2-INTERACTING PROTEIN 1 HOMOLOG"/>
    <property type="match status" value="1"/>
</dbReference>
<protein>
    <submittedName>
        <fullName evidence="4">TEL2-interacting protein 1</fullName>
    </submittedName>
</protein>
<dbReference type="GO" id="GO:0005737">
    <property type="term" value="C:cytoplasm"/>
    <property type="evidence" value="ECO:0007669"/>
    <property type="project" value="TreeGrafter"/>
</dbReference>
<dbReference type="RefSeq" id="XP_017999814.1">
    <property type="nucleotide sequence ID" value="XM_018140207.1"/>
</dbReference>
<dbReference type="AlphaFoldDB" id="A0A0N0NLY9"/>
<dbReference type="InterPro" id="IPR052587">
    <property type="entry name" value="TELO2-interacting_protein_1"/>
</dbReference>
<feature type="region of interest" description="Disordered" evidence="1">
    <location>
        <begin position="758"/>
        <end position="809"/>
    </location>
</feature>
<dbReference type="OrthoDB" id="6781668at2759"/>
<feature type="domain" description="TTI1 N-terminal TPR" evidence="2">
    <location>
        <begin position="9"/>
        <end position="333"/>
    </location>
</feature>
<dbReference type="InterPro" id="IPR057566">
    <property type="entry name" value="TPR_TTI1_N"/>
</dbReference>
<dbReference type="VEuPathDB" id="FungiDB:AB675_11368"/>
<evidence type="ECO:0000259" key="2">
    <source>
        <dbReference type="Pfam" id="PF24173"/>
    </source>
</evidence>
<dbReference type="InterPro" id="IPR057567">
    <property type="entry name" value="TPR_TTI1_C"/>
</dbReference>
<dbReference type="InterPro" id="IPR016024">
    <property type="entry name" value="ARM-type_fold"/>
</dbReference>
<name>A0A0N0NLY9_9EURO</name>
<feature type="domain" description="TTI1 C-terminal TPR" evidence="3">
    <location>
        <begin position="764"/>
        <end position="1013"/>
    </location>
</feature>
<evidence type="ECO:0000313" key="5">
    <source>
        <dbReference type="Proteomes" id="UP000038010"/>
    </source>
</evidence>
<dbReference type="STRING" id="1664694.A0A0N0NLY9"/>
<accession>A0A0N0NLY9</accession>
<dbReference type="Proteomes" id="UP000038010">
    <property type="component" value="Unassembled WGS sequence"/>
</dbReference>
<dbReference type="GeneID" id="28732087"/>
<organism evidence="4 5">
    <name type="scientific">Cyphellophora attinorum</name>
    <dbReference type="NCBI Taxonomy" id="1664694"/>
    <lineage>
        <taxon>Eukaryota</taxon>
        <taxon>Fungi</taxon>
        <taxon>Dikarya</taxon>
        <taxon>Ascomycota</taxon>
        <taxon>Pezizomycotina</taxon>
        <taxon>Eurotiomycetes</taxon>
        <taxon>Chaetothyriomycetidae</taxon>
        <taxon>Chaetothyriales</taxon>
        <taxon>Cyphellophoraceae</taxon>
        <taxon>Cyphellophora</taxon>
    </lineage>
</organism>
<evidence type="ECO:0000313" key="4">
    <source>
        <dbReference type="EMBL" id="KPI39851.1"/>
    </source>
</evidence>
<sequence>MTLPRQEAFQLLRPACVDLSSVALRFKGKQATVKQIYNALVNVQEILHREDVRRALDEKLAEYTFFPLTHVFNQAQGLSSSCIESAIACVIVLVSAGWKSNIAPEMAKQLLILMTLLAGGQAKASPVSDEVKSLAFECMQTIVGQLSQKQRGRELFNDVGSKNIVDQLAYLLVEAITESVSDQVQLTAAQALKTVVAAVSDRLMLASLLPRTVSSLTKALRVSTKARRTRKVFVAYLQLLDQMLASTLADSVVFPQLRSEKESDEEGLDEAWLRATSEQVQIALTQVMRLRSHEGIEVRSALATVCFTILQDCPRSLAGSRSLALETLITVAQLEQSSAVTSKIKYLLDSQPETSEMLLAKIDAWCFALPTTLQTSESRPKEPLLRQLHGAVAMAAHSSQLSDEVVTQLADGLTDGLANIYAIESTKHEVEQRDAGTSFALLDLASNTHPGNFPPVLLSNTNDSGFAAGLNRLLAEMRELGVSNTLARAAIRRLSYGTQEDQLVAAWMALRSLSQDHDTKDLDDFITITDSSSIALSRPRLVSDLYAATLPWLTSETNQNEHGIWQMIAIAIESVVLQAEMLDVAYRPELLDSLYPMLALLGSPTPSLREHAITGLNLLAKACNYPSTGDMLIENADYLVNSIGMKLNSFDITPQVPQVLLTMVRLCGASIIPQVDDLIGSIFSALDNFHGHPGLVDSLFNVLRVMVDESKKQPQLAITEHMSEPRHARPRVVPSTLKDILDDLKLLRARKTKVKQEIESLNVHTTPHRPWKETVTNKPAEHDDNGANDLDDEDIDTPARPEEPKQPPLPKSYTLLLRIAQSTAPHLSSPSSSVRRTLLQLLDEVAPLLSHHENSFLPLINSVWPAIVPRLLAYSPTDEGGTETAYNACAAADAIASLCRGAGSFMSTRIEEVAPSLLKLFTSIRDTRHGRSDGKGASGRGAVRTKEISDIDMTIDDTRPSQITPITSKQLDTRSARAQVQAALVRLFSTILDNVQLTSETGDQIFEVLLPFVRVSTDDHSDAVNGNSSPDVTQVLERYNADALWLHLEQTKQQNKAVVMEVAEVEGE</sequence>